<organism evidence="2 3">
    <name type="scientific">Diacronema lutheri</name>
    <name type="common">Unicellular marine alga</name>
    <name type="synonym">Monochrysis lutheri</name>
    <dbReference type="NCBI Taxonomy" id="2081491"/>
    <lineage>
        <taxon>Eukaryota</taxon>
        <taxon>Haptista</taxon>
        <taxon>Haptophyta</taxon>
        <taxon>Pavlovophyceae</taxon>
        <taxon>Pavlovales</taxon>
        <taxon>Pavlovaceae</taxon>
        <taxon>Diacronema</taxon>
    </lineage>
</organism>
<proteinExistence type="predicted"/>
<evidence type="ECO:0008006" key="4">
    <source>
        <dbReference type="Google" id="ProtNLM"/>
    </source>
</evidence>
<dbReference type="Proteomes" id="UP000751190">
    <property type="component" value="Unassembled WGS sequence"/>
</dbReference>
<gene>
    <name evidence="2" type="ORF">KFE25_001361</name>
</gene>
<accession>A0A8J5XDG3</accession>
<dbReference type="GO" id="GO:0008146">
    <property type="term" value="F:sulfotransferase activity"/>
    <property type="evidence" value="ECO:0007669"/>
    <property type="project" value="InterPro"/>
</dbReference>
<dbReference type="Pfam" id="PF03567">
    <property type="entry name" value="Sulfotransfer_2"/>
    <property type="match status" value="1"/>
</dbReference>
<comment type="caution">
    <text evidence="2">The sequence shown here is derived from an EMBL/GenBank/DDBJ whole genome shotgun (WGS) entry which is preliminary data.</text>
</comment>
<evidence type="ECO:0000256" key="1">
    <source>
        <dbReference type="SAM" id="MobiDB-lite"/>
    </source>
</evidence>
<protein>
    <recommendedName>
        <fullName evidence="4">Sulfotransferase</fullName>
    </recommendedName>
</protein>
<dbReference type="InterPro" id="IPR027417">
    <property type="entry name" value="P-loop_NTPase"/>
</dbReference>
<evidence type="ECO:0000313" key="3">
    <source>
        <dbReference type="Proteomes" id="UP000751190"/>
    </source>
</evidence>
<feature type="region of interest" description="Disordered" evidence="1">
    <location>
        <begin position="266"/>
        <end position="289"/>
    </location>
</feature>
<keyword evidence="3" id="KW-1185">Reference proteome</keyword>
<dbReference type="GO" id="GO:0016020">
    <property type="term" value="C:membrane"/>
    <property type="evidence" value="ECO:0007669"/>
    <property type="project" value="InterPro"/>
</dbReference>
<sequence length="289" mass="30565">MFLFTSPVTKKSLSMCVGPKCGSTSMFLALYLSIVGRSKPPGRLAVNMFPKWNASGVSFTRATGDVHVHVVRDPIDRYISAFHSKLKCCPGTSGLGCFQDKSETHIAPLLALSGNTSGACCLHMHDYATALNDVHRKGLQAHLDRHFRPQHLMCAVHPGALDLASDRAASSSHVRAAIARSAARGTPLVLRGNVSQLAAPLALLDGYAFKGGPIKLGYAHATPREESSGKYDVTEASWSALCRVSAAEYAALGMRAPDRAGGCCRRGGGRGGGRRQQAPSQPDLGGRVG</sequence>
<dbReference type="AlphaFoldDB" id="A0A8J5XDG3"/>
<dbReference type="InterPro" id="IPR005331">
    <property type="entry name" value="Sulfotransferase"/>
</dbReference>
<evidence type="ECO:0000313" key="2">
    <source>
        <dbReference type="EMBL" id="KAG8461743.1"/>
    </source>
</evidence>
<dbReference type="EMBL" id="JAGTXO010000024">
    <property type="protein sequence ID" value="KAG8461743.1"/>
    <property type="molecule type" value="Genomic_DNA"/>
</dbReference>
<reference evidence="2" key="1">
    <citation type="submission" date="2021-05" db="EMBL/GenBank/DDBJ databases">
        <title>The genome of the haptophyte Pavlova lutheri (Diacronema luteri, Pavlovales) - a model for lipid biosynthesis in eukaryotic algae.</title>
        <authorList>
            <person name="Hulatt C.J."/>
            <person name="Posewitz M.C."/>
        </authorList>
    </citation>
    <scope>NUCLEOTIDE SEQUENCE</scope>
    <source>
        <strain evidence="2">NIVA-4/92</strain>
    </source>
</reference>
<name>A0A8J5XDG3_DIALT</name>
<dbReference type="SUPFAM" id="SSF52540">
    <property type="entry name" value="P-loop containing nucleoside triphosphate hydrolases"/>
    <property type="match status" value="1"/>
</dbReference>